<feature type="active site" evidence="12">
    <location>
        <position position="413"/>
    </location>
</feature>
<dbReference type="InterPro" id="IPR030874">
    <property type="entry name" value="Cardiolipin_synth_Firmi"/>
</dbReference>
<evidence type="ECO:0000259" key="14">
    <source>
        <dbReference type="PROSITE" id="PS50035"/>
    </source>
</evidence>
<dbReference type="PROSITE" id="PS50035">
    <property type="entry name" value="PLD"/>
    <property type="match status" value="2"/>
</dbReference>
<evidence type="ECO:0000256" key="7">
    <source>
        <dbReference type="ARBA" id="ARBA00022989"/>
    </source>
</evidence>
<dbReference type="Gene3D" id="3.30.870.10">
    <property type="entry name" value="Endonuclease Chain A"/>
    <property type="match status" value="2"/>
</dbReference>
<dbReference type="InterPro" id="IPR027379">
    <property type="entry name" value="CLS_N"/>
</dbReference>
<dbReference type="GO" id="GO:0005886">
    <property type="term" value="C:plasma membrane"/>
    <property type="evidence" value="ECO:0007669"/>
    <property type="project" value="UniProtKB-SubCell"/>
</dbReference>
<evidence type="ECO:0000256" key="10">
    <source>
        <dbReference type="ARBA" id="ARBA00023209"/>
    </source>
</evidence>
<dbReference type="Pfam" id="PF13091">
    <property type="entry name" value="PLDc_2"/>
    <property type="match status" value="2"/>
</dbReference>
<comment type="similarity">
    <text evidence="12">Belongs to the phospholipase D family. Cardiolipin synthase subfamily.</text>
</comment>
<organism evidence="15 16">
    <name type="scientific">Marinicella pacifica</name>
    <dbReference type="NCBI Taxonomy" id="1171543"/>
    <lineage>
        <taxon>Bacteria</taxon>
        <taxon>Pseudomonadati</taxon>
        <taxon>Pseudomonadota</taxon>
        <taxon>Gammaproteobacteria</taxon>
        <taxon>Lysobacterales</taxon>
        <taxon>Marinicellaceae</taxon>
        <taxon>Marinicella</taxon>
    </lineage>
</organism>
<dbReference type="InterPro" id="IPR001736">
    <property type="entry name" value="PLipase_D/transphosphatidylase"/>
</dbReference>
<evidence type="ECO:0000256" key="5">
    <source>
        <dbReference type="ARBA" id="ARBA00022692"/>
    </source>
</evidence>
<accession>A0A917FNQ0</accession>
<dbReference type="CDD" id="cd09112">
    <property type="entry name" value="PLDc_CLS_2"/>
    <property type="match status" value="1"/>
</dbReference>
<dbReference type="AlphaFoldDB" id="A0A917FNQ0"/>
<dbReference type="SMART" id="SM00155">
    <property type="entry name" value="PLDc"/>
    <property type="match status" value="2"/>
</dbReference>
<dbReference type="PANTHER" id="PTHR21248">
    <property type="entry name" value="CARDIOLIPIN SYNTHASE"/>
    <property type="match status" value="1"/>
</dbReference>
<evidence type="ECO:0000256" key="12">
    <source>
        <dbReference type="HAMAP-Rule" id="MF_01916"/>
    </source>
</evidence>
<dbReference type="SUPFAM" id="SSF56024">
    <property type="entry name" value="Phospholipase D/nuclease"/>
    <property type="match status" value="2"/>
</dbReference>
<feature type="active site" evidence="12">
    <location>
        <position position="406"/>
    </location>
</feature>
<dbReference type="GO" id="GO:0032049">
    <property type="term" value="P:cardiolipin biosynthetic process"/>
    <property type="evidence" value="ECO:0007669"/>
    <property type="project" value="UniProtKB-UniRule"/>
</dbReference>
<evidence type="ECO:0000256" key="8">
    <source>
        <dbReference type="ARBA" id="ARBA00023098"/>
    </source>
</evidence>
<keyword evidence="6" id="KW-0677">Repeat</keyword>
<feature type="domain" description="PLD phosphodiesterase" evidence="14">
    <location>
        <begin position="215"/>
        <end position="242"/>
    </location>
</feature>
<proteinExistence type="inferred from homology"/>
<evidence type="ECO:0000256" key="9">
    <source>
        <dbReference type="ARBA" id="ARBA00023136"/>
    </source>
</evidence>
<evidence type="ECO:0000256" key="1">
    <source>
        <dbReference type="ARBA" id="ARBA00004651"/>
    </source>
</evidence>
<name>A0A917FNQ0_9GAMM</name>
<dbReference type="GO" id="GO:0008808">
    <property type="term" value="F:cardiolipin synthase activity"/>
    <property type="evidence" value="ECO:0007669"/>
    <property type="project" value="UniProtKB-UniRule"/>
</dbReference>
<keyword evidence="2 12" id="KW-1003">Cell membrane</keyword>
<dbReference type="InterPro" id="IPR022924">
    <property type="entry name" value="Cardiolipin_synthase"/>
</dbReference>
<keyword evidence="9 12" id="KW-0472">Membrane</keyword>
<dbReference type="EC" id="2.7.8.-" evidence="12 13"/>
<keyword evidence="4 12" id="KW-0808">Transferase</keyword>
<gene>
    <name evidence="15" type="primary">cls</name>
    <name evidence="15" type="ORF">GCM10011365_14790</name>
</gene>
<keyword evidence="16" id="KW-1185">Reference proteome</keyword>
<dbReference type="CDD" id="cd09110">
    <property type="entry name" value="PLDc_CLS_1"/>
    <property type="match status" value="1"/>
</dbReference>
<keyword evidence="7 12" id="KW-1133">Transmembrane helix</keyword>
<protein>
    <recommendedName>
        <fullName evidence="12 13">Cardiolipin synthase</fullName>
        <shortName evidence="12">CL synthase</shortName>
        <ecNumber evidence="12 13">2.7.8.-</ecNumber>
    </recommendedName>
</protein>
<evidence type="ECO:0000313" key="16">
    <source>
        <dbReference type="Proteomes" id="UP000605253"/>
    </source>
</evidence>
<keyword evidence="11 12" id="KW-1208">Phospholipid metabolism</keyword>
<evidence type="ECO:0000256" key="4">
    <source>
        <dbReference type="ARBA" id="ARBA00022679"/>
    </source>
</evidence>
<keyword evidence="5 12" id="KW-0812">Transmembrane</keyword>
<dbReference type="HAMAP" id="MF_01916">
    <property type="entry name" value="Cardiolipin_synth_Cls"/>
    <property type="match status" value="1"/>
</dbReference>
<keyword evidence="8 12" id="KW-0443">Lipid metabolism</keyword>
<dbReference type="EMBL" id="BMEO01000005">
    <property type="protein sequence ID" value="GGF94523.1"/>
    <property type="molecule type" value="Genomic_DNA"/>
</dbReference>
<feature type="active site" evidence="12">
    <location>
        <position position="408"/>
    </location>
</feature>
<comment type="catalytic activity">
    <reaction evidence="12">
        <text>2 a 1,2-diacyl-sn-glycero-3-phospho-(1'-sn-glycerol) = a cardiolipin + glycerol</text>
        <dbReference type="Rhea" id="RHEA:31451"/>
        <dbReference type="ChEBI" id="CHEBI:17754"/>
        <dbReference type="ChEBI" id="CHEBI:62237"/>
        <dbReference type="ChEBI" id="CHEBI:64716"/>
    </reaction>
</comment>
<dbReference type="Pfam" id="PF13396">
    <property type="entry name" value="PLDc_N"/>
    <property type="match status" value="1"/>
</dbReference>
<reference evidence="15" key="2">
    <citation type="submission" date="2020-09" db="EMBL/GenBank/DDBJ databases">
        <authorList>
            <person name="Sun Q."/>
            <person name="Zhou Y."/>
        </authorList>
    </citation>
    <scope>NUCLEOTIDE SEQUENCE</scope>
    <source>
        <strain evidence="15">CGMCC 1.12181</strain>
    </source>
</reference>
<sequence>MNWVVFLQAAYFIVLLLVIVQIIYDTHNTTKALSYILAVVFIPVLGIIFYFSFGVNFRKRKFYSHKLLRDEKLRKDVKEHGFEVAESIWQDDLFPSKYRHLSGFILNTNLSPVSAGNSIDIYHNGEQKFPALLEAIRHARHHIHVEYYIYESDGIGNQVANALIERAQQGVEVRFIYDDFGSFHIGRQLLKKMQRNGIQMAPFYRLRLHAIAHRINYRNHRKIVVIDGQRVFTGGINVGDNYINATKTTPAPEKQIYWRDTHMQIRGPAVVFFQYVFISDWNFCSDTQISLKSDYFPVKITTDVVEPELVQPVSSGPDSDLPNILFSILKAIASARSQILITTPYFIPGDRLKDALIIAAKSGVKIKLLVPDQSDSRIVNTAAKSYYSELLSIGIEIFLYKKGFIHSKTMVIDNDLVILGSANMDVRSFDINFEINTLIYGEAKAQQMAEVFEADLQDAEKIDAEQWLQRGTLVHFWERVVRLFSPMM</sequence>
<feature type="domain" description="PLD phosphodiesterase" evidence="14">
    <location>
        <begin position="401"/>
        <end position="428"/>
    </location>
</feature>
<reference evidence="15" key="1">
    <citation type="journal article" date="2014" name="Int. J. Syst. Evol. Microbiol.">
        <title>Complete genome sequence of Corynebacterium casei LMG S-19264T (=DSM 44701T), isolated from a smear-ripened cheese.</title>
        <authorList>
            <consortium name="US DOE Joint Genome Institute (JGI-PGF)"/>
            <person name="Walter F."/>
            <person name="Albersmeier A."/>
            <person name="Kalinowski J."/>
            <person name="Ruckert C."/>
        </authorList>
    </citation>
    <scope>NUCLEOTIDE SEQUENCE</scope>
    <source>
        <strain evidence="15">CGMCC 1.12181</strain>
    </source>
</reference>
<comment type="caution">
    <text evidence="15">The sequence shown here is derived from an EMBL/GenBank/DDBJ whole genome shotgun (WGS) entry which is preliminary data.</text>
</comment>
<evidence type="ECO:0000256" key="13">
    <source>
        <dbReference type="NCBIfam" id="TIGR04265"/>
    </source>
</evidence>
<evidence type="ECO:0000256" key="6">
    <source>
        <dbReference type="ARBA" id="ARBA00022737"/>
    </source>
</evidence>
<evidence type="ECO:0000256" key="2">
    <source>
        <dbReference type="ARBA" id="ARBA00022475"/>
    </source>
</evidence>
<dbReference type="InterPro" id="IPR025202">
    <property type="entry name" value="PLD-like_dom"/>
</dbReference>
<evidence type="ECO:0000313" key="15">
    <source>
        <dbReference type="EMBL" id="GGF94523.1"/>
    </source>
</evidence>
<dbReference type="NCBIfam" id="TIGR04265">
    <property type="entry name" value="bac_cardiolipin"/>
    <property type="match status" value="1"/>
</dbReference>
<feature type="active site" evidence="12">
    <location>
        <position position="227"/>
    </location>
</feature>
<comment type="subcellular location">
    <subcellularLocation>
        <location evidence="1 12">Cell membrane</location>
        <topology evidence="1 12">Multi-pass membrane protein</topology>
    </subcellularLocation>
</comment>
<evidence type="ECO:0000256" key="3">
    <source>
        <dbReference type="ARBA" id="ARBA00022516"/>
    </source>
</evidence>
<keyword evidence="10 12" id="KW-0594">Phospholipid biosynthesis</keyword>
<feature type="transmembrane region" description="Helical" evidence="12">
    <location>
        <begin position="36"/>
        <end position="57"/>
    </location>
</feature>
<comment type="function">
    <text evidence="12">Catalyzes the reversible phosphatidyl group transfer from one phosphatidylglycerol molecule to another to form cardiolipin (CL) (diphosphatidylglycerol) and glycerol.</text>
</comment>
<evidence type="ECO:0000256" key="11">
    <source>
        <dbReference type="ARBA" id="ARBA00023264"/>
    </source>
</evidence>
<dbReference type="PANTHER" id="PTHR21248:SF22">
    <property type="entry name" value="PHOSPHOLIPASE D"/>
    <property type="match status" value="1"/>
</dbReference>
<dbReference type="RefSeq" id="WP_188365076.1">
    <property type="nucleotide sequence ID" value="NZ_BAABJF010000002.1"/>
</dbReference>
<feature type="active site" evidence="12">
    <location>
        <position position="220"/>
    </location>
</feature>
<keyword evidence="3 12" id="KW-0444">Lipid biosynthesis</keyword>
<dbReference type="Proteomes" id="UP000605253">
    <property type="component" value="Unassembled WGS sequence"/>
</dbReference>
<feature type="transmembrane region" description="Helical" evidence="12">
    <location>
        <begin position="5"/>
        <end position="24"/>
    </location>
</feature>
<feature type="active site" evidence="12">
    <location>
        <position position="222"/>
    </location>
</feature>